<dbReference type="AlphaFoldDB" id="A0A6A5AKR6"/>
<organism evidence="1 2">
    <name type="scientific">Aphanomyces astaci</name>
    <name type="common">Crayfish plague agent</name>
    <dbReference type="NCBI Taxonomy" id="112090"/>
    <lineage>
        <taxon>Eukaryota</taxon>
        <taxon>Sar</taxon>
        <taxon>Stramenopiles</taxon>
        <taxon>Oomycota</taxon>
        <taxon>Saprolegniomycetes</taxon>
        <taxon>Saprolegniales</taxon>
        <taxon>Verrucalvaceae</taxon>
        <taxon>Aphanomyces</taxon>
    </lineage>
</organism>
<gene>
    <name evidence="1" type="ORF">AaE_000456</name>
</gene>
<proteinExistence type="predicted"/>
<sequence length="591" mass="64525">MSDYQSADSYLYDQATSSDHTPSVSRSKRMTYVTDRNNGSYGSGVIEIDAQSQLMGAKGFASLRDSYITLPYVVSLQNVGDVGASAMNGIMNRYCTALKCGVWNVVDSLQVEMDGKTILTDGDYKLFWNNIRAQTEWSESDLSKHGADAFVAPDDWNSMSYSRDPTGSLSGDGFINNFSNEQAPGGVVPSETQLGKNEGFVKRAYLNPQPTGNVDGTGRNPYNWITQRSQVATQISNQNGKGAFVTTVNPAARTDVAGVWYHMLKIRLVDLHPIFKEFDLIANPSLKLRLRINQGFTEINLTGGAPSAARMALRTTTMTSGNTVPVMLASAAPGNAMAGLLPTTGGTVLRLAFGPLQNSITSYQTAGTYFPYSTSRLNIPFYDIANPSAIISKPVKHVKFLDCYAQYFQGAGGKGQIDDRQISAPINVQLSAFHKNIKHVIAVPFSETSSGHYTTATNIDQFRSPFDSAPWTCQAGSSLRSMQIQVGNENVFSKTLDYDYELYENEFKKLGAINGGLTHEVSNGLVDFQKFSTIHRYVVGDCSRITDPNVPQSVQLTGTNSSCQGCNLLILVIFERSLSYDRLTGEVQLDV</sequence>
<protein>
    <submittedName>
        <fullName evidence="1">Uncharacterized protein</fullName>
    </submittedName>
</protein>
<comment type="caution">
    <text evidence="1">The sequence shown here is derived from an EMBL/GenBank/DDBJ whole genome shotgun (WGS) entry which is preliminary data.</text>
</comment>
<dbReference type="Proteomes" id="UP000469452">
    <property type="component" value="Unassembled WGS sequence"/>
</dbReference>
<accession>A0A6A5AKR6</accession>
<dbReference type="VEuPathDB" id="FungiDB:H257_12101"/>
<reference evidence="1 2" key="1">
    <citation type="submission" date="2019-06" db="EMBL/GenBank/DDBJ databases">
        <title>Genomics analysis of Aphanomyces spp. identifies a new class of oomycete effector associated with host adaptation.</title>
        <authorList>
            <person name="Gaulin E."/>
        </authorList>
    </citation>
    <scope>NUCLEOTIDE SEQUENCE [LARGE SCALE GENOMIC DNA]</scope>
    <source>
        <strain evidence="1 2">E</strain>
    </source>
</reference>
<evidence type="ECO:0000313" key="2">
    <source>
        <dbReference type="Proteomes" id="UP000469452"/>
    </source>
</evidence>
<dbReference type="EMBL" id="VJMI01000920">
    <property type="protein sequence ID" value="KAF0775842.1"/>
    <property type="molecule type" value="Genomic_DNA"/>
</dbReference>
<name>A0A6A5AKR6_APHAT</name>
<evidence type="ECO:0000313" key="1">
    <source>
        <dbReference type="EMBL" id="KAF0775842.1"/>
    </source>
</evidence>